<organism evidence="1 2">
    <name type="scientific">Geodermatophilus africanus</name>
    <dbReference type="NCBI Taxonomy" id="1137993"/>
    <lineage>
        <taxon>Bacteria</taxon>
        <taxon>Bacillati</taxon>
        <taxon>Actinomycetota</taxon>
        <taxon>Actinomycetes</taxon>
        <taxon>Geodermatophilales</taxon>
        <taxon>Geodermatophilaceae</taxon>
        <taxon>Geodermatophilus</taxon>
    </lineage>
</organism>
<dbReference type="PANTHER" id="PTHR36195">
    <property type="entry name" value="DOMAIN PROTEIN, PUTATIVE (AFU_ORTHOLOGUE AFUA_5G01990)-RELATED-RELATED"/>
    <property type="match status" value="1"/>
</dbReference>
<evidence type="ECO:0000313" key="2">
    <source>
        <dbReference type="Proteomes" id="UP000198921"/>
    </source>
</evidence>
<dbReference type="STRING" id="1137993.SAMN05660209_03582"/>
<dbReference type="SUPFAM" id="SSF56634">
    <property type="entry name" value="Heme-dependent catalase-like"/>
    <property type="match status" value="1"/>
</dbReference>
<gene>
    <name evidence="1" type="ORF">SAMN05660209_03582</name>
</gene>
<dbReference type="Proteomes" id="UP000198921">
    <property type="component" value="Unassembled WGS sequence"/>
</dbReference>
<dbReference type="Gene3D" id="2.40.180.10">
    <property type="entry name" value="Catalase core domain"/>
    <property type="match status" value="1"/>
</dbReference>
<dbReference type="AlphaFoldDB" id="A0A1H3M715"/>
<dbReference type="EMBL" id="FNOT01000010">
    <property type="protein sequence ID" value="SDY72512.1"/>
    <property type="molecule type" value="Genomic_DNA"/>
</dbReference>
<sequence>MTPVTTTPGFVRYRPDLEQPFPDEQELVRQIVGAMERANRQVAAKHRHGLRDAHAKSHGVLAGELRIEPDLPAHLAQGLFAGPRSYPVIVRFSTSPGDLRSDRVPAPRGMAIKVIGVDGPRALDDGATTQDFLLVNHPTLPFGTVGEYAELQELLERQPRESDLWQQSTRLGARIAVRVSARLGLRPPRALEALAAPNHHILGETFHSMAALRYGDHVAKISAAPRSEDVRALTGRPVGRRAGDSALRDLVAGFFAHHSAEYDLRAQLCVDVGRMPIEDASKRWPEELSPHQRVAVLHLPAQDPYSDARRRYADDVLSFSPWHALEAHRPLGSIMRIRREAYARSSDFRHTVNGVREREPSSIDELPA</sequence>
<evidence type="ECO:0008006" key="3">
    <source>
        <dbReference type="Google" id="ProtNLM"/>
    </source>
</evidence>
<keyword evidence="2" id="KW-1185">Reference proteome</keyword>
<proteinExistence type="predicted"/>
<dbReference type="OrthoDB" id="9765610at2"/>
<dbReference type="PANTHER" id="PTHR36195:SF4">
    <property type="entry name" value="DOMAIN PROTEIN, PUTATIVE (AFU_ORTHOLOGUE AFUA_5G01990)-RELATED"/>
    <property type="match status" value="1"/>
</dbReference>
<dbReference type="InterPro" id="IPR020835">
    <property type="entry name" value="Catalase_sf"/>
</dbReference>
<protein>
    <recommendedName>
        <fullName evidence="3">Catalase</fullName>
    </recommendedName>
</protein>
<dbReference type="RefSeq" id="WP_091159159.1">
    <property type="nucleotide sequence ID" value="NZ_FNOT01000010.1"/>
</dbReference>
<name>A0A1H3M715_9ACTN</name>
<dbReference type="GO" id="GO:0020037">
    <property type="term" value="F:heme binding"/>
    <property type="evidence" value="ECO:0007669"/>
    <property type="project" value="InterPro"/>
</dbReference>
<evidence type="ECO:0000313" key="1">
    <source>
        <dbReference type="EMBL" id="SDY72512.1"/>
    </source>
</evidence>
<dbReference type="CDD" id="cd08152">
    <property type="entry name" value="y4iL_like"/>
    <property type="match status" value="1"/>
</dbReference>
<accession>A0A1H3M715</accession>
<reference evidence="2" key="1">
    <citation type="submission" date="2016-10" db="EMBL/GenBank/DDBJ databases">
        <authorList>
            <person name="Varghese N."/>
            <person name="Submissions S."/>
        </authorList>
    </citation>
    <scope>NUCLEOTIDE SEQUENCE [LARGE SCALE GENOMIC DNA]</scope>
    <source>
        <strain evidence="2">DSM 45422</strain>
    </source>
</reference>